<dbReference type="InterPro" id="IPR046281">
    <property type="entry name" value="DUF6318"/>
</dbReference>
<accession>A0ABV3SXS9</accession>
<gene>
    <name evidence="3" type="ORF">AB3X52_08975</name>
</gene>
<evidence type="ECO:0000256" key="1">
    <source>
        <dbReference type="SAM" id="MobiDB-lite"/>
    </source>
</evidence>
<organism evidence="3 4">
    <name type="scientific">Nocardioides eburneus</name>
    <dbReference type="NCBI Taxonomy" id="3231482"/>
    <lineage>
        <taxon>Bacteria</taxon>
        <taxon>Bacillati</taxon>
        <taxon>Actinomycetota</taxon>
        <taxon>Actinomycetes</taxon>
        <taxon>Propionibacteriales</taxon>
        <taxon>Nocardioidaceae</taxon>
        <taxon>Nocardioides</taxon>
    </lineage>
</organism>
<evidence type="ECO:0000259" key="2">
    <source>
        <dbReference type="Pfam" id="PF19843"/>
    </source>
</evidence>
<sequence length="191" mass="20287">MRRTSTAAVVVGVLVVGGLSGCGGDPKPRFSHSADPSPSVVSSSAAPADDLAPPEMPEAAKRHTVAGAKAFARYVVETTNYATLMLDPAPLRQISSQHCDGCQSAIEIIANDRKKNATVTGGDWTVTSIRVVPLQAGKFRPMQVTIFGHTTREVITYPSGRQATYEAADVRDRLLMSDGSGGWSLMSWEVL</sequence>
<reference evidence="3 4" key="1">
    <citation type="submission" date="2024-07" db="EMBL/GenBank/DDBJ databases">
        <authorList>
            <person name="Lee S."/>
            <person name="Kang M."/>
        </authorList>
    </citation>
    <scope>NUCLEOTIDE SEQUENCE [LARGE SCALE GENOMIC DNA]</scope>
    <source>
        <strain evidence="3 4">DS6</strain>
    </source>
</reference>
<feature type="domain" description="DUF6318" evidence="2">
    <location>
        <begin position="44"/>
        <end position="146"/>
    </location>
</feature>
<dbReference type="Proteomes" id="UP001556631">
    <property type="component" value="Unassembled WGS sequence"/>
</dbReference>
<dbReference type="Pfam" id="PF19843">
    <property type="entry name" value="DUF6318"/>
    <property type="match status" value="1"/>
</dbReference>
<evidence type="ECO:0000313" key="3">
    <source>
        <dbReference type="EMBL" id="MEX0427749.1"/>
    </source>
</evidence>
<feature type="compositionally biased region" description="Low complexity" evidence="1">
    <location>
        <begin position="33"/>
        <end position="53"/>
    </location>
</feature>
<keyword evidence="4" id="KW-1185">Reference proteome</keyword>
<name>A0ABV3SXS9_9ACTN</name>
<protein>
    <submittedName>
        <fullName evidence="3">DUF6318 family protein</fullName>
    </submittedName>
</protein>
<comment type="caution">
    <text evidence="3">The sequence shown here is derived from an EMBL/GenBank/DDBJ whole genome shotgun (WGS) entry which is preliminary data.</text>
</comment>
<dbReference type="RefSeq" id="WP_367993431.1">
    <property type="nucleotide sequence ID" value="NZ_JBFPJR010000012.1"/>
</dbReference>
<proteinExistence type="predicted"/>
<feature type="region of interest" description="Disordered" evidence="1">
    <location>
        <begin position="26"/>
        <end position="59"/>
    </location>
</feature>
<evidence type="ECO:0000313" key="4">
    <source>
        <dbReference type="Proteomes" id="UP001556631"/>
    </source>
</evidence>
<dbReference type="EMBL" id="JBFPJR010000012">
    <property type="protein sequence ID" value="MEX0427749.1"/>
    <property type="molecule type" value="Genomic_DNA"/>
</dbReference>
<dbReference type="PROSITE" id="PS51257">
    <property type="entry name" value="PROKAR_LIPOPROTEIN"/>
    <property type="match status" value="1"/>
</dbReference>